<accession>A0A7C9FDE7</accession>
<proteinExistence type="predicted"/>
<dbReference type="InterPro" id="IPR050218">
    <property type="entry name" value="LptD"/>
</dbReference>
<dbReference type="PANTHER" id="PTHR30189:SF1">
    <property type="entry name" value="LPS-ASSEMBLY PROTEIN LPTD"/>
    <property type="match status" value="1"/>
</dbReference>
<dbReference type="GO" id="GO:0009279">
    <property type="term" value="C:cell outer membrane"/>
    <property type="evidence" value="ECO:0007669"/>
    <property type="project" value="TreeGrafter"/>
</dbReference>
<evidence type="ECO:0000259" key="2">
    <source>
        <dbReference type="Pfam" id="PF19838"/>
    </source>
</evidence>
<sequence length="957" mass="107131">MLQLKKNRFSIWLCFWAFLLGGCVTTQQQSGRSARQARSVAKADTLAAIQPAIAPDSVASDTLTPTDTTALRNGISVALNDSLSMVRDSLLRDSLAKESDLQSTVEYQSQDSTIMDVDGKQVHLYGDAEVKYGTIQLKADYIRIDWTTNEIFAKGTYDSTTKKTIGDPIFQDGPESYNTRELRYNYKTKKGFIREIITQQGEGNIRGDQVKKDDEGNLYIKGAIYTTCNLTHPHFYINAPKIKLIDNKQVVSGPFNLVIADVPLPVGLPFGFFPFPKKKEIGTSGIIFPAYGEEPNGRGFFLRDGGYYFAVSERFNATVTGQIYSTGSWGLGVSSVYTKRYRYNGNVALRFNRNKSGDEIDKLLNRPGRNDFSVIWSHAPVPRGNSTFSANVNVTSNSFNQYNALDNQRYISNVASSSVQYNRTFGQYARAGASLRVNQNFGQVVPSTGRREGGKTDVSTQFNFGINQIAPFALNGGKGRWYESFRLGLDFNGDYSVNNSLSAIDTSYSRLGFVVVNSIDSSRVSGEQVIDFNFGNLPTLLRDAQFTGRYSLPISLPNFKLLRFVNFTPSLSLQGEVFTKQYRYNYVGNNQIRIDTLNQFGSEYSYSFGAGMNTRFYGTFQIQGRRLEAIRHTVIPAISFSYTPDFSGDNFGFYQQVRINEAGDTRFLSRYRGIGSTSSNGKASGVISYSLNNSFEMKLRSKSDTADQQFEKVMLLDNLSFGGSYNLIADSLKLSNIAINANTQIARNLNMNFNLTLDPYAYVLDPRSASNTAGIKINEFAIKRGQGLARLQNLNFAFSTNFNPKKKDPKTKPVPPNPQNPQATPEQLEFIQRNPDLYVDFDIPWNISLSYNFGLSRFGLQKASLVQTVNATGDLSLTPKWKISLQTGFDFQALSPSITTVSLYRDLHCWDMSFNWTPFAGSQFRASNYSFTLKAKSSILQDLKLTRRRSFYDQSGY</sequence>
<gene>
    <name evidence="3" type="ORF">GBK04_15200</name>
</gene>
<dbReference type="InterPro" id="IPR045659">
    <property type="entry name" value="LptD_2"/>
</dbReference>
<evidence type="ECO:0000313" key="4">
    <source>
        <dbReference type="Proteomes" id="UP000479293"/>
    </source>
</evidence>
<evidence type="ECO:0000313" key="3">
    <source>
        <dbReference type="EMBL" id="MPR34667.1"/>
    </source>
</evidence>
<organism evidence="3 4">
    <name type="scientific">Salmonirosea aquatica</name>
    <dbReference type="NCBI Taxonomy" id="2654236"/>
    <lineage>
        <taxon>Bacteria</taxon>
        <taxon>Pseudomonadati</taxon>
        <taxon>Bacteroidota</taxon>
        <taxon>Cytophagia</taxon>
        <taxon>Cytophagales</taxon>
        <taxon>Spirosomataceae</taxon>
        <taxon>Salmonirosea</taxon>
    </lineage>
</organism>
<dbReference type="RefSeq" id="WP_152761078.1">
    <property type="nucleotide sequence ID" value="NZ_WHLY01000002.1"/>
</dbReference>
<evidence type="ECO:0000256" key="1">
    <source>
        <dbReference type="SAM" id="MobiDB-lite"/>
    </source>
</evidence>
<feature type="domain" description="LPS-assembly protein LptD central" evidence="2">
    <location>
        <begin position="250"/>
        <end position="760"/>
    </location>
</feature>
<reference evidence="3 4" key="1">
    <citation type="submission" date="2019-10" db="EMBL/GenBank/DDBJ databases">
        <title>Draft Genome Sequence of Cytophagaceae sp. SJW1-29.</title>
        <authorList>
            <person name="Choi A."/>
        </authorList>
    </citation>
    <scope>NUCLEOTIDE SEQUENCE [LARGE SCALE GENOMIC DNA]</scope>
    <source>
        <strain evidence="3 4">SJW1-29</strain>
    </source>
</reference>
<dbReference type="PANTHER" id="PTHR30189">
    <property type="entry name" value="LPS-ASSEMBLY PROTEIN"/>
    <property type="match status" value="1"/>
</dbReference>
<dbReference type="GO" id="GO:1990351">
    <property type="term" value="C:transporter complex"/>
    <property type="evidence" value="ECO:0007669"/>
    <property type="project" value="TreeGrafter"/>
</dbReference>
<comment type="caution">
    <text evidence="3">The sequence shown here is derived from an EMBL/GenBank/DDBJ whole genome shotgun (WGS) entry which is preliminary data.</text>
</comment>
<dbReference type="Pfam" id="PF19838">
    <property type="entry name" value="LptD_2"/>
    <property type="match status" value="1"/>
</dbReference>
<dbReference type="PROSITE" id="PS51257">
    <property type="entry name" value="PROKAR_LIPOPROTEIN"/>
    <property type="match status" value="1"/>
</dbReference>
<dbReference type="EMBL" id="WHLY01000002">
    <property type="protein sequence ID" value="MPR34667.1"/>
    <property type="molecule type" value="Genomic_DNA"/>
</dbReference>
<protein>
    <submittedName>
        <fullName evidence="3">LPS-assembly protein LptD</fullName>
    </submittedName>
</protein>
<feature type="region of interest" description="Disordered" evidence="1">
    <location>
        <begin position="802"/>
        <end position="824"/>
    </location>
</feature>
<name>A0A7C9FDE7_9BACT</name>
<keyword evidence="4" id="KW-1185">Reference proteome</keyword>
<dbReference type="Proteomes" id="UP000479293">
    <property type="component" value="Unassembled WGS sequence"/>
</dbReference>
<dbReference type="AlphaFoldDB" id="A0A7C9FDE7"/>